<feature type="domain" description="Alpha/beta hydrolase fold-3" evidence="2">
    <location>
        <begin position="99"/>
        <end position="274"/>
    </location>
</feature>
<proteinExistence type="inferred from homology"/>
<dbReference type="EMBL" id="CAWUPB010001161">
    <property type="protein sequence ID" value="CAK7344145.1"/>
    <property type="molecule type" value="Genomic_DNA"/>
</dbReference>
<name>A0AAV1S4X5_9ROSI</name>
<evidence type="ECO:0000259" key="2">
    <source>
        <dbReference type="Pfam" id="PF07859"/>
    </source>
</evidence>
<keyword evidence="4" id="KW-1185">Reference proteome</keyword>
<dbReference type="PANTHER" id="PTHR23024">
    <property type="entry name" value="ARYLACETAMIDE DEACETYLASE"/>
    <property type="match status" value="1"/>
</dbReference>
<sequence>MDIIETLLPSKPPLPWRTRLAILMISIISDVTRRANGTFNRRLLNFFDFKLPPFPNMSIYSVFSSDIPMDPSCNLWFRLYTPTNSGVNGGGGDSSLPVFARKVHAIVISVNYRLAPEHRYPSQYDDGFDVLWFLDDNRANGLLPPNADLSKCFLVGDSSGANLAHNVTVRACRSKFRVLNIIGLVSIQPFFGGQERTGSEIQLAGCPFVSLDRTDWCWKVFLPNGSNRDHHAANVSGPNAEDISDWQMKYYRWLKRSGKDVSLIEYPNMFHAFYAFPDLSDSSNLFSQRVLWFGSGQRVEQLLTGKLRLYIQDIAIVAADPSFQQRRSGNEAICICSARSKGDHWILHRV</sequence>
<dbReference type="Pfam" id="PF07859">
    <property type="entry name" value="Abhydrolase_3"/>
    <property type="match status" value="1"/>
</dbReference>
<dbReference type="InterPro" id="IPR013094">
    <property type="entry name" value="AB_hydrolase_3"/>
</dbReference>
<organism evidence="3 4">
    <name type="scientific">Dovyalis caffra</name>
    <dbReference type="NCBI Taxonomy" id="77055"/>
    <lineage>
        <taxon>Eukaryota</taxon>
        <taxon>Viridiplantae</taxon>
        <taxon>Streptophyta</taxon>
        <taxon>Embryophyta</taxon>
        <taxon>Tracheophyta</taxon>
        <taxon>Spermatophyta</taxon>
        <taxon>Magnoliopsida</taxon>
        <taxon>eudicotyledons</taxon>
        <taxon>Gunneridae</taxon>
        <taxon>Pentapetalae</taxon>
        <taxon>rosids</taxon>
        <taxon>fabids</taxon>
        <taxon>Malpighiales</taxon>
        <taxon>Salicaceae</taxon>
        <taxon>Flacourtieae</taxon>
        <taxon>Dovyalis</taxon>
    </lineage>
</organism>
<comment type="caution">
    <text evidence="3">The sequence shown here is derived from an EMBL/GenBank/DDBJ whole genome shotgun (WGS) entry which is preliminary data.</text>
</comment>
<dbReference type="GO" id="GO:0009860">
    <property type="term" value="P:pollen tube growth"/>
    <property type="evidence" value="ECO:0007669"/>
    <property type="project" value="TreeGrafter"/>
</dbReference>
<evidence type="ECO:0000313" key="4">
    <source>
        <dbReference type="Proteomes" id="UP001314170"/>
    </source>
</evidence>
<evidence type="ECO:0000313" key="3">
    <source>
        <dbReference type="EMBL" id="CAK7344145.1"/>
    </source>
</evidence>
<dbReference type="AlphaFoldDB" id="A0AAV1S4X5"/>
<comment type="similarity">
    <text evidence="1">Belongs to the 'GDXG' lipolytic enzyme family.</text>
</comment>
<accession>A0AAV1S4X5</accession>
<reference evidence="3 4" key="1">
    <citation type="submission" date="2024-01" db="EMBL/GenBank/DDBJ databases">
        <authorList>
            <person name="Waweru B."/>
        </authorList>
    </citation>
    <scope>NUCLEOTIDE SEQUENCE [LARGE SCALE GENOMIC DNA]</scope>
</reference>
<protein>
    <recommendedName>
        <fullName evidence="2">Alpha/beta hydrolase fold-3 domain-containing protein</fullName>
    </recommendedName>
</protein>
<dbReference type="Gene3D" id="3.40.50.1820">
    <property type="entry name" value="alpha/beta hydrolase"/>
    <property type="match status" value="1"/>
</dbReference>
<dbReference type="SUPFAM" id="SSF53474">
    <property type="entry name" value="alpha/beta-Hydrolases"/>
    <property type="match status" value="1"/>
</dbReference>
<dbReference type="Proteomes" id="UP001314170">
    <property type="component" value="Unassembled WGS sequence"/>
</dbReference>
<dbReference type="InterPro" id="IPR050466">
    <property type="entry name" value="Carboxylest/Gibb_receptor"/>
</dbReference>
<dbReference type="InterPro" id="IPR029058">
    <property type="entry name" value="AB_hydrolase_fold"/>
</dbReference>
<dbReference type="GO" id="GO:0052689">
    <property type="term" value="F:carboxylic ester hydrolase activity"/>
    <property type="evidence" value="ECO:0007669"/>
    <property type="project" value="TreeGrafter"/>
</dbReference>
<evidence type="ECO:0000256" key="1">
    <source>
        <dbReference type="ARBA" id="ARBA00010515"/>
    </source>
</evidence>
<dbReference type="PANTHER" id="PTHR23024:SF609">
    <property type="entry name" value="CARBOXYLESTERASE 18-RELATED"/>
    <property type="match status" value="1"/>
</dbReference>
<gene>
    <name evidence="3" type="ORF">DCAF_LOCUS17644</name>
</gene>